<reference evidence="1 2" key="1">
    <citation type="journal article" date="2013" name="BMC Genomics">
        <title>The genome and transcriptome of the pine saprophyte Ophiostoma piceae, and a comparison with the bark beetle-associated pine pathogen Grosmannia clavigera.</title>
        <authorList>
            <person name="Haridas S."/>
            <person name="Wang Y."/>
            <person name="Lim L."/>
            <person name="Massoumi Alamouti S."/>
            <person name="Jackman S."/>
            <person name="Docking R."/>
            <person name="Robertson G."/>
            <person name="Birol I."/>
            <person name="Bohlmann J."/>
            <person name="Breuil C."/>
        </authorList>
    </citation>
    <scope>NUCLEOTIDE SEQUENCE [LARGE SCALE GENOMIC DNA]</scope>
    <source>
        <strain evidence="1 2">UAMH 11346</strain>
    </source>
</reference>
<evidence type="ECO:0000313" key="1">
    <source>
        <dbReference type="EMBL" id="EPE05703.1"/>
    </source>
</evidence>
<protein>
    <submittedName>
        <fullName evidence="1">Dnase1 protein</fullName>
    </submittedName>
</protein>
<gene>
    <name evidence="1" type="ORF">F503_08234</name>
</gene>
<name>S3CHD1_OPHP1</name>
<sequence length="183" mass="19140">MVSFRTIAALGLAATVKADNILRFVSTDSTERTIYVTPNAGVEGHDPVTVAAGATVDVTLCASFIGNAYSISSGAANVPGMLAEVNFQGWNGLTYFDVSAIVDAADHDGVHLMYPAESQTPTSGCETFPCNNAYYLADDIQTKTTQETIIIVTLGSGSNSTSAKRSDASEGENFARNLVTGKN</sequence>
<dbReference type="OMA" id="PCNNAYY"/>
<keyword evidence="2" id="KW-1185">Reference proteome</keyword>
<accession>S3CHD1</accession>
<evidence type="ECO:0000313" key="2">
    <source>
        <dbReference type="Proteomes" id="UP000016923"/>
    </source>
</evidence>
<dbReference type="Proteomes" id="UP000016923">
    <property type="component" value="Unassembled WGS sequence"/>
</dbReference>
<dbReference type="OrthoDB" id="3513524at2759"/>
<dbReference type="EMBL" id="KE148155">
    <property type="protein sequence ID" value="EPE05703.1"/>
    <property type="molecule type" value="Genomic_DNA"/>
</dbReference>
<organism evidence="1 2">
    <name type="scientific">Ophiostoma piceae (strain UAMH 11346)</name>
    <name type="common">Sap stain fungus</name>
    <dbReference type="NCBI Taxonomy" id="1262450"/>
    <lineage>
        <taxon>Eukaryota</taxon>
        <taxon>Fungi</taxon>
        <taxon>Dikarya</taxon>
        <taxon>Ascomycota</taxon>
        <taxon>Pezizomycotina</taxon>
        <taxon>Sordariomycetes</taxon>
        <taxon>Sordariomycetidae</taxon>
        <taxon>Ophiostomatales</taxon>
        <taxon>Ophiostomataceae</taxon>
        <taxon>Ophiostoma</taxon>
    </lineage>
</organism>
<dbReference type="HOGENOM" id="CLU_120092_0_0_1"/>
<proteinExistence type="predicted"/>
<dbReference type="AlphaFoldDB" id="S3CHD1"/>
<dbReference type="STRING" id="1262450.S3CHD1"/>
<dbReference type="eggNOG" id="ENOG502RJA7">
    <property type="taxonomic scope" value="Eukaryota"/>
</dbReference>
<dbReference type="VEuPathDB" id="FungiDB:F503_08234"/>